<evidence type="ECO:0000256" key="1">
    <source>
        <dbReference type="ARBA" id="ARBA00022801"/>
    </source>
</evidence>
<evidence type="ECO:0000256" key="3">
    <source>
        <dbReference type="SAM" id="MobiDB-lite"/>
    </source>
</evidence>
<dbReference type="PANTHER" id="PTHR24185">
    <property type="entry name" value="CALCIUM-INDEPENDENT PHOSPHOLIPASE A2-GAMMA"/>
    <property type="match status" value="1"/>
</dbReference>
<keyword evidence="5" id="KW-1185">Reference proteome</keyword>
<evidence type="ECO:0000313" key="5">
    <source>
        <dbReference type="Proteomes" id="UP000002039"/>
    </source>
</evidence>
<evidence type="ECO:0000313" key="4">
    <source>
        <dbReference type="EMBL" id="EEQ92415.2"/>
    </source>
</evidence>
<feature type="region of interest" description="Disordered" evidence="3">
    <location>
        <begin position="1"/>
        <end position="56"/>
    </location>
</feature>
<name>A0ABM9YJ36_AJEDR</name>
<keyword evidence="1" id="KW-0378">Hydrolase</keyword>
<feature type="compositionally biased region" description="Polar residues" evidence="3">
    <location>
        <begin position="32"/>
        <end position="45"/>
    </location>
</feature>
<dbReference type="Proteomes" id="UP000002039">
    <property type="component" value="Unassembled WGS sequence"/>
</dbReference>
<dbReference type="InterPro" id="IPR016035">
    <property type="entry name" value="Acyl_Trfase/lysoPLipase"/>
</dbReference>
<dbReference type="RefSeq" id="XP_045278742.1">
    <property type="nucleotide sequence ID" value="XM_045423322.1"/>
</dbReference>
<gene>
    <name evidence="4" type="ORF">BDCG_07535</name>
</gene>
<evidence type="ECO:0000256" key="2">
    <source>
        <dbReference type="ARBA" id="ARBA00022963"/>
    </source>
</evidence>
<accession>A0ABM9YJ36</accession>
<dbReference type="SUPFAM" id="SSF52151">
    <property type="entry name" value="FabD/lysophospholipase-like"/>
    <property type="match status" value="1"/>
</dbReference>
<dbReference type="Gene3D" id="3.40.1090.10">
    <property type="entry name" value="Cytosolic phospholipase A2 catalytic domain"/>
    <property type="match status" value="1"/>
</dbReference>
<keyword evidence="2" id="KW-0443">Lipid metabolism</keyword>
<organism evidence="4 5">
    <name type="scientific">Ajellomyces dermatitidis (strain ER-3 / ATCC MYA-2586)</name>
    <name type="common">Blastomyces dermatitidis</name>
    <dbReference type="NCBI Taxonomy" id="559297"/>
    <lineage>
        <taxon>Eukaryota</taxon>
        <taxon>Fungi</taxon>
        <taxon>Dikarya</taxon>
        <taxon>Ascomycota</taxon>
        <taxon>Pezizomycotina</taxon>
        <taxon>Eurotiomycetes</taxon>
        <taxon>Eurotiomycetidae</taxon>
        <taxon>Onygenales</taxon>
        <taxon>Ajellomycetaceae</taxon>
        <taxon>Blastomyces</taxon>
    </lineage>
</organism>
<keyword evidence="2" id="KW-0442">Lipid degradation</keyword>
<dbReference type="GeneID" id="69029249"/>
<dbReference type="EMBL" id="EQ999981">
    <property type="protein sequence ID" value="EEQ92415.2"/>
    <property type="molecule type" value="Genomic_DNA"/>
</dbReference>
<sequence>MGGAGMATDSEKLCHELLEEQGKQMHWGDPRNSANHAVEQGQNEPQGEPSLSELPEPSQKYPGIMLLIGRKHKNAALQQLCKARYHSTNDLGGLAASQSLLERWAAIRSASSLPRSIRPRVIIVTRGGAVMGNILEENQFIDNLFRPDSTSRLLSSFADVRLSHLQPAELSPEAQYLDLQGDMMEELHAARRVEQFEGSEDEFMIKKCLPCKELTCLKVRVKPSTAGVRIISIDEEGIHVIMPLNVLEMMQAYIPHLPLHYLVDFWGGTSTEGNVALNMRVCQHDVKDTKSACLKQMKLFFEKNQKVGITKPHRLVKALWADGVYKSKNIDSVYIHHFRPTLRMRNTPRSNISAWKVAIITSTIGDRAPVLIMNYNRYQYAQTKSDDDPLVWQVRVTTAVPEVGSLQNGGTHPHNNNNPVHMALSEAQHLWPTTKPDVVISLGTGSQSLVQSSKTSSFQNFMRINFPFSGAPPAMNDADATESMSQWVRKQPRKRIEEALILLLVSCFYFILDAVPDFHSGLFYCVGSLQCRAPPRPIIQALLSLHPTTLCFYKDSLNLGFCLTEEDICESCQRYCRPVRFCVRDLKETVTLALCRDDAIHEVSMFPNTIQWFIDQQDLESNFGLENHGVPFHIQCTAAFYRPAILMTMNEPTGTIATMHDKAQHGNLANVTDFVVNFLHENLRRIAPSAGIQQEVKTAFQPPRTSQALFITLGGSIVVFGRVSATQDINELRNTLVEEVTQKAVAQGGRRKGFAFATSRGGGLKCQFFEVRGAADFDPIPNEPLDFDADEARIVAILEHCLEYFNV</sequence>
<protein>
    <submittedName>
        <fullName evidence="4">Phospholipase</fullName>
    </submittedName>
</protein>
<feature type="compositionally biased region" description="Basic and acidic residues" evidence="3">
    <location>
        <begin position="9"/>
        <end position="29"/>
    </location>
</feature>
<proteinExistence type="predicted"/>
<dbReference type="PANTHER" id="PTHR24185:SF1">
    <property type="entry name" value="CALCIUM-INDEPENDENT PHOSPHOLIPASE A2-GAMMA"/>
    <property type="match status" value="1"/>
</dbReference>
<reference evidence="5" key="1">
    <citation type="journal article" date="2015" name="PLoS Genet.">
        <title>The dynamic genome and transcriptome of the human fungal pathogen Blastomyces and close relative Emmonsia.</title>
        <authorList>
            <person name="Munoz J.F."/>
            <person name="Gauthier G.M."/>
            <person name="Desjardins C.A."/>
            <person name="Gallo J.E."/>
            <person name="Holder J."/>
            <person name="Sullivan T.D."/>
            <person name="Marty A.J."/>
            <person name="Carmen J.C."/>
            <person name="Chen Z."/>
            <person name="Ding L."/>
            <person name="Gujja S."/>
            <person name="Magrini V."/>
            <person name="Misas E."/>
            <person name="Mitreva M."/>
            <person name="Priest M."/>
            <person name="Saif S."/>
            <person name="Whiston E.A."/>
            <person name="Young S."/>
            <person name="Zeng Q."/>
            <person name="Goldman W.E."/>
            <person name="Mardis E.R."/>
            <person name="Taylor J.W."/>
            <person name="McEwen J.G."/>
            <person name="Clay O.K."/>
            <person name="Klein B.S."/>
            <person name="Cuomo C.A."/>
        </authorList>
    </citation>
    <scope>NUCLEOTIDE SEQUENCE [LARGE SCALE GENOMIC DNA]</scope>
    <source>
        <strain evidence="5">ER-3 / ATCC MYA-2586</strain>
    </source>
</reference>